<keyword evidence="2" id="KW-0812">Transmembrane</keyword>
<keyword evidence="2" id="KW-0472">Membrane</keyword>
<dbReference type="InterPro" id="IPR029472">
    <property type="entry name" value="Copia-like_N"/>
</dbReference>
<evidence type="ECO:0000256" key="1">
    <source>
        <dbReference type="SAM" id="MobiDB-lite"/>
    </source>
</evidence>
<name>A0AA38Z5B2_VITRO</name>
<sequence length="281" mass="31599">MITIKLSPSNYLFWKSQLLSFLESQDLLGYVNGTLVPPPRFEPATSTTLSTKYLLMKRDTKLVAEYAHTFKTLCDQLHAIGRPVEDTNKVHWFLHGLGTDFFSFFYRSDGSHPSPLFELFQRSLESSDSTTAAFTTTNRGRTTSHGTPFASRGNQRGRSHSHGNNSSNQGRTHSGQGRQPPRCQICRMEDHYADRCNQRYARTDSFAHLAKAFNTSCSLSGPEVADWFLDTRASAHMTTDPSILDQSKNYMGKDSMIVGNSASLSLLPTLVLFLLFQIFTY</sequence>
<feature type="region of interest" description="Disordered" evidence="1">
    <location>
        <begin position="130"/>
        <end position="182"/>
    </location>
</feature>
<evidence type="ECO:0000313" key="4">
    <source>
        <dbReference type="EMBL" id="KAJ9682671.1"/>
    </source>
</evidence>
<dbReference type="EMBL" id="JARBHA010000014">
    <property type="protein sequence ID" value="KAJ9682671.1"/>
    <property type="molecule type" value="Genomic_DNA"/>
</dbReference>
<dbReference type="Pfam" id="PF14244">
    <property type="entry name" value="Retrotran_gag_3"/>
    <property type="match status" value="1"/>
</dbReference>
<reference evidence="4 5" key="1">
    <citation type="journal article" date="2023" name="BMC Biotechnol.">
        <title>Vitis rotundifolia cv Carlos genome sequencing.</title>
        <authorList>
            <person name="Huff M."/>
            <person name="Hulse-Kemp A."/>
            <person name="Scheffler B."/>
            <person name="Youngblood R."/>
            <person name="Simpson S."/>
            <person name="Babiker E."/>
            <person name="Staton M."/>
        </authorList>
    </citation>
    <scope>NUCLEOTIDE SEQUENCE [LARGE SCALE GENOMIC DNA]</scope>
    <source>
        <tissue evidence="4">Leaf</tissue>
    </source>
</reference>
<feature type="transmembrane region" description="Helical" evidence="2">
    <location>
        <begin position="257"/>
        <end position="279"/>
    </location>
</feature>
<dbReference type="Proteomes" id="UP001168098">
    <property type="component" value="Unassembled WGS sequence"/>
</dbReference>
<comment type="caution">
    <text evidence="4">The sequence shown here is derived from an EMBL/GenBank/DDBJ whole genome shotgun (WGS) entry which is preliminary data.</text>
</comment>
<accession>A0AA38Z5B2</accession>
<feature type="compositionally biased region" description="Low complexity" evidence="1">
    <location>
        <begin position="130"/>
        <end position="147"/>
    </location>
</feature>
<dbReference type="PANTHER" id="PTHR47481:SF35">
    <property type="entry name" value="ZINC FINGER, CCHC-TYPE-RELATED"/>
    <property type="match status" value="1"/>
</dbReference>
<evidence type="ECO:0000256" key="2">
    <source>
        <dbReference type="SAM" id="Phobius"/>
    </source>
</evidence>
<protein>
    <recommendedName>
        <fullName evidence="3">Retrotransposon Copia-like N-terminal domain-containing protein</fullName>
    </recommendedName>
</protein>
<proteinExistence type="predicted"/>
<keyword evidence="5" id="KW-1185">Reference proteome</keyword>
<dbReference type="PANTHER" id="PTHR47481">
    <property type="match status" value="1"/>
</dbReference>
<evidence type="ECO:0000313" key="5">
    <source>
        <dbReference type="Proteomes" id="UP001168098"/>
    </source>
</evidence>
<dbReference type="AlphaFoldDB" id="A0AA38Z5B2"/>
<evidence type="ECO:0000259" key="3">
    <source>
        <dbReference type="Pfam" id="PF14244"/>
    </source>
</evidence>
<keyword evidence="2" id="KW-1133">Transmembrane helix</keyword>
<organism evidence="4 5">
    <name type="scientific">Vitis rotundifolia</name>
    <name type="common">Muscadine grape</name>
    <dbReference type="NCBI Taxonomy" id="103349"/>
    <lineage>
        <taxon>Eukaryota</taxon>
        <taxon>Viridiplantae</taxon>
        <taxon>Streptophyta</taxon>
        <taxon>Embryophyta</taxon>
        <taxon>Tracheophyta</taxon>
        <taxon>Spermatophyta</taxon>
        <taxon>Magnoliopsida</taxon>
        <taxon>eudicotyledons</taxon>
        <taxon>Gunneridae</taxon>
        <taxon>Pentapetalae</taxon>
        <taxon>rosids</taxon>
        <taxon>Vitales</taxon>
        <taxon>Vitaceae</taxon>
        <taxon>Viteae</taxon>
        <taxon>Vitis</taxon>
    </lineage>
</organism>
<feature type="compositionally biased region" description="Low complexity" evidence="1">
    <location>
        <begin position="162"/>
        <end position="171"/>
    </location>
</feature>
<gene>
    <name evidence="4" type="ORF">PVL29_018569</name>
</gene>
<feature type="domain" description="Retrotransposon Copia-like N-terminal" evidence="3">
    <location>
        <begin position="2"/>
        <end position="39"/>
    </location>
</feature>